<evidence type="ECO:0000313" key="2">
    <source>
        <dbReference type="Proteomes" id="UP000827092"/>
    </source>
</evidence>
<organism evidence="1 2">
    <name type="scientific">Oedothorax gibbosus</name>
    <dbReference type="NCBI Taxonomy" id="931172"/>
    <lineage>
        <taxon>Eukaryota</taxon>
        <taxon>Metazoa</taxon>
        <taxon>Ecdysozoa</taxon>
        <taxon>Arthropoda</taxon>
        <taxon>Chelicerata</taxon>
        <taxon>Arachnida</taxon>
        <taxon>Araneae</taxon>
        <taxon>Araneomorphae</taxon>
        <taxon>Entelegynae</taxon>
        <taxon>Araneoidea</taxon>
        <taxon>Linyphiidae</taxon>
        <taxon>Erigoninae</taxon>
        <taxon>Oedothorax</taxon>
    </lineage>
</organism>
<comment type="caution">
    <text evidence="1">The sequence shown here is derived from an EMBL/GenBank/DDBJ whole genome shotgun (WGS) entry which is preliminary data.</text>
</comment>
<reference evidence="1 2" key="1">
    <citation type="journal article" date="2022" name="Nat. Ecol. Evol.">
        <title>A masculinizing supergene underlies an exaggerated male reproductive morph in a spider.</title>
        <authorList>
            <person name="Hendrickx F."/>
            <person name="De Corte Z."/>
            <person name="Sonet G."/>
            <person name="Van Belleghem S.M."/>
            <person name="Kostlbacher S."/>
            <person name="Vangestel C."/>
        </authorList>
    </citation>
    <scope>NUCLEOTIDE SEQUENCE [LARGE SCALE GENOMIC DNA]</scope>
    <source>
        <strain evidence="1">W744_W776</strain>
    </source>
</reference>
<dbReference type="AlphaFoldDB" id="A0AAV6VPG3"/>
<evidence type="ECO:0000313" key="1">
    <source>
        <dbReference type="EMBL" id="KAG8198702.1"/>
    </source>
</evidence>
<keyword evidence="2" id="KW-1185">Reference proteome</keyword>
<dbReference type="Proteomes" id="UP000827092">
    <property type="component" value="Unassembled WGS sequence"/>
</dbReference>
<sequence length="73" mass="7892">MGSPAGPLPNPFDPSLRDTLISFAQYLPSSLAANEFLRRSNSSEFLRLDFVFASFEFEFAAGNGSCAAISKVL</sequence>
<proteinExistence type="predicted"/>
<dbReference type="EMBL" id="JAFNEN010000036">
    <property type="protein sequence ID" value="KAG8198702.1"/>
    <property type="molecule type" value="Genomic_DNA"/>
</dbReference>
<accession>A0AAV6VPG3</accession>
<protein>
    <submittedName>
        <fullName evidence="1">Uncharacterized protein</fullName>
    </submittedName>
</protein>
<gene>
    <name evidence="1" type="ORF">JTE90_023474</name>
</gene>
<name>A0AAV6VPG3_9ARAC</name>